<protein>
    <submittedName>
        <fullName evidence="7">Translation elongation factor Plysine transferase</fullName>
    </submittedName>
</protein>
<dbReference type="SUPFAM" id="SSF55681">
    <property type="entry name" value="Class II aaRS and biotin synthetases"/>
    <property type="match status" value="1"/>
</dbReference>
<comment type="subunit">
    <text evidence="1">Homodimer.</text>
</comment>
<dbReference type="GO" id="GO:0005829">
    <property type="term" value="C:cytosol"/>
    <property type="evidence" value="ECO:0007669"/>
    <property type="project" value="TreeGrafter"/>
</dbReference>
<dbReference type="FunFam" id="3.30.930.10:FF:000017">
    <property type="entry name" value="Elongation factor P--(R)-beta-lysine ligase"/>
    <property type="match status" value="1"/>
</dbReference>
<dbReference type="InterPro" id="IPR004364">
    <property type="entry name" value="Aa-tRNA-synt_II"/>
</dbReference>
<feature type="domain" description="Aminoacyl-transfer RNA synthetases class-II family profile" evidence="6">
    <location>
        <begin position="16"/>
        <end position="312"/>
    </location>
</feature>
<dbReference type="RefSeq" id="WP_236629856.1">
    <property type="nucleotide sequence ID" value="NZ_KN234779.1"/>
</dbReference>
<keyword evidence="7" id="KW-0648">Protein biosynthesis</keyword>
<dbReference type="InterPro" id="IPR006195">
    <property type="entry name" value="aa-tRNA-synth_II"/>
</dbReference>
<keyword evidence="3" id="KW-0547">Nucleotide-binding</keyword>
<dbReference type="GO" id="GO:0003746">
    <property type="term" value="F:translation elongation factor activity"/>
    <property type="evidence" value="ECO:0007669"/>
    <property type="project" value="UniProtKB-KW"/>
</dbReference>
<dbReference type="PATRIC" id="fig|1265313.6.peg.1483"/>
<dbReference type="Pfam" id="PF00152">
    <property type="entry name" value="tRNA-synt_2"/>
    <property type="match status" value="1"/>
</dbReference>
<proteinExistence type="predicted"/>
<keyword evidence="8" id="KW-1185">Reference proteome</keyword>
<dbReference type="EMBL" id="AUVB01000043">
    <property type="protein sequence ID" value="KGE03883.1"/>
    <property type="molecule type" value="Genomic_DNA"/>
</dbReference>
<dbReference type="PANTHER" id="PTHR42918">
    <property type="entry name" value="LYSYL-TRNA SYNTHETASE"/>
    <property type="match status" value="1"/>
</dbReference>
<evidence type="ECO:0000256" key="3">
    <source>
        <dbReference type="ARBA" id="ARBA00022741"/>
    </source>
</evidence>
<dbReference type="GO" id="GO:0000049">
    <property type="term" value="F:tRNA binding"/>
    <property type="evidence" value="ECO:0007669"/>
    <property type="project" value="TreeGrafter"/>
</dbReference>
<dbReference type="PRINTS" id="PR00982">
    <property type="entry name" value="TRNASYNTHLYS"/>
</dbReference>
<evidence type="ECO:0000313" key="7">
    <source>
        <dbReference type="EMBL" id="KGE03883.1"/>
    </source>
</evidence>
<evidence type="ECO:0000259" key="6">
    <source>
        <dbReference type="PROSITE" id="PS50862"/>
    </source>
</evidence>
<dbReference type="Gene3D" id="3.30.930.10">
    <property type="entry name" value="Bira Bifunctional Protein, Domain 2"/>
    <property type="match status" value="1"/>
</dbReference>
<dbReference type="GO" id="GO:0006430">
    <property type="term" value="P:lysyl-tRNA aminoacylation"/>
    <property type="evidence" value="ECO:0007669"/>
    <property type="project" value="InterPro"/>
</dbReference>
<evidence type="ECO:0000256" key="5">
    <source>
        <dbReference type="ARBA" id="ARBA00052794"/>
    </source>
</evidence>
<sequence length="316" mass="34486">MEDWRPAASPAALARRAELLAAVRGFFANRAVLEVETPLLASHGVTDPAIEPLIVDAGAMLAAPRYLQTSPEYAMKRLLAAGSGPIYQLGRAFRDGEAGRRHNPEFTLLEWYRPGLDHHELMAEVADLLTHCLGPRPWRKVSYAQLFREHLGVDPHRASVEELAALARDRLEVGDLALARDGWLDLLLSHCIEPGLEGLVCVHDYPGSQAALARVQERGGIAVAERFEFYVDGLELANGYHELADPAEQARRFAADNALRRSRGLSERAPDPRLLAALEAGLPACSGVALGFDRLVMVATGAGRLDEVLAFPWARA</sequence>
<gene>
    <name evidence="7" type="ORF">HRUBRA_01500</name>
</gene>
<evidence type="ECO:0000256" key="4">
    <source>
        <dbReference type="ARBA" id="ARBA00022840"/>
    </source>
</evidence>
<keyword evidence="2" id="KW-0436">Ligase</keyword>
<comment type="caution">
    <text evidence="7">The sequence shown here is derived from an EMBL/GenBank/DDBJ whole genome shotgun (WGS) entry which is preliminary data.</text>
</comment>
<dbReference type="Proteomes" id="UP000029640">
    <property type="component" value="Unassembled WGS sequence"/>
</dbReference>
<dbReference type="InterPro" id="IPR018149">
    <property type="entry name" value="Lys-tRNA-synth_II_C"/>
</dbReference>
<accession>A0A095VS03</accession>
<dbReference type="PROSITE" id="PS50862">
    <property type="entry name" value="AA_TRNA_LIGASE_II"/>
    <property type="match status" value="1"/>
</dbReference>
<dbReference type="HOGENOM" id="CLU_008255_1_1_6"/>
<evidence type="ECO:0000313" key="8">
    <source>
        <dbReference type="Proteomes" id="UP000029640"/>
    </source>
</evidence>
<dbReference type="InterPro" id="IPR045864">
    <property type="entry name" value="aa-tRNA-synth_II/BPL/LPL"/>
</dbReference>
<name>A0A095VS03_9GAMM</name>
<evidence type="ECO:0000256" key="1">
    <source>
        <dbReference type="ARBA" id="ARBA00011738"/>
    </source>
</evidence>
<organism evidence="7 8">
    <name type="scientific">Pseudohaliea rubra DSM 19751</name>
    <dbReference type="NCBI Taxonomy" id="1265313"/>
    <lineage>
        <taxon>Bacteria</taxon>
        <taxon>Pseudomonadati</taxon>
        <taxon>Pseudomonadota</taxon>
        <taxon>Gammaproteobacteria</taxon>
        <taxon>Cellvibrionales</taxon>
        <taxon>Halieaceae</taxon>
        <taxon>Pseudohaliea</taxon>
    </lineage>
</organism>
<keyword evidence="4" id="KW-0067">ATP-binding</keyword>
<dbReference type="eggNOG" id="COG2269">
    <property type="taxonomic scope" value="Bacteria"/>
</dbReference>
<dbReference type="GO" id="GO:0005524">
    <property type="term" value="F:ATP binding"/>
    <property type="evidence" value="ECO:0007669"/>
    <property type="project" value="UniProtKB-KW"/>
</dbReference>
<keyword evidence="7" id="KW-0251">Elongation factor</keyword>
<dbReference type="AlphaFoldDB" id="A0A095VS03"/>
<dbReference type="STRING" id="1265313.HRUBRA_01500"/>
<dbReference type="NCBIfam" id="NF006828">
    <property type="entry name" value="PRK09350.1"/>
    <property type="match status" value="1"/>
</dbReference>
<dbReference type="InterPro" id="IPR004525">
    <property type="entry name" value="EpmA"/>
</dbReference>
<evidence type="ECO:0000256" key="2">
    <source>
        <dbReference type="ARBA" id="ARBA00022598"/>
    </source>
</evidence>
<reference evidence="7 8" key="1">
    <citation type="journal article" date="2014" name="Genome Announc.">
        <title>Genome Sequence of Gammaproteobacterial Pseudohaliea rubra Type Strain DSM 19751, Isolated from Coastal Seawater of the Mediterranean Sea.</title>
        <authorList>
            <person name="Spring S."/>
            <person name="Fiebig A."/>
            <person name="Riedel T."/>
            <person name="Goker M."/>
            <person name="Klenk H.P."/>
        </authorList>
    </citation>
    <scope>NUCLEOTIDE SEQUENCE [LARGE SCALE GENOMIC DNA]</scope>
    <source>
        <strain evidence="7 8">DSM 19751</strain>
    </source>
</reference>
<dbReference type="NCBIfam" id="TIGR00462">
    <property type="entry name" value="genX"/>
    <property type="match status" value="1"/>
</dbReference>
<keyword evidence="7" id="KW-0808">Transferase</keyword>
<comment type="catalytic activity">
    <reaction evidence="5">
        <text>D-beta-lysine + L-lysyl-[protein] + ATP = N(6)-((3R)-3,6-diaminohexanoyl)-L-lysyl-[protein] + AMP + diphosphate + H(+)</text>
        <dbReference type="Rhea" id="RHEA:83435"/>
        <dbReference type="Rhea" id="RHEA-COMP:9752"/>
        <dbReference type="Rhea" id="RHEA-COMP:20131"/>
        <dbReference type="ChEBI" id="CHEBI:15378"/>
        <dbReference type="ChEBI" id="CHEBI:29969"/>
        <dbReference type="ChEBI" id="CHEBI:30616"/>
        <dbReference type="ChEBI" id="CHEBI:33019"/>
        <dbReference type="ChEBI" id="CHEBI:84138"/>
        <dbReference type="ChEBI" id="CHEBI:156053"/>
        <dbReference type="ChEBI" id="CHEBI:456215"/>
    </reaction>
    <physiologicalReaction direction="left-to-right" evidence="5">
        <dbReference type="Rhea" id="RHEA:83436"/>
    </physiologicalReaction>
</comment>
<dbReference type="PANTHER" id="PTHR42918:SF6">
    <property type="entry name" value="ELONGATION FACTOR P--(R)-BETA-LYSINE LIGASE"/>
    <property type="match status" value="1"/>
</dbReference>
<dbReference type="GO" id="GO:0016740">
    <property type="term" value="F:transferase activity"/>
    <property type="evidence" value="ECO:0007669"/>
    <property type="project" value="UniProtKB-KW"/>
</dbReference>
<dbReference type="GO" id="GO:0004824">
    <property type="term" value="F:lysine-tRNA ligase activity"/>
    <property type="evidence" value="ECO:0007669"/>
    <property type="project" value="InterPro"/>
</dbReference>